<protein>
    <submittedName>
        <fullName evidence="11">FAD-dependent oxidoreductase</fullName>
    </submittedName>
</protein>
<dbReference type="InterPro" id="IPR036188">
    <property type="entry name" value="FAD/NAD-bd_sf"/>
</dbReference>
<dbReference type="Gene3D" id="3.50.50.60">
    <property type="entry name" value="FAD/NAD(P)-binding domain"/>
    <property type="match status" value="2"/>
</dbReference>
<dbReference type="OrthoDB" id="9808980at2"/>
<proteinExistence type="inferred from homology"/>
<evidence type="ECO:0000256" key="6">
    <source>
        <dbReference type="ARBA" id="ARBA00022827"/>
    </source>
</evidence>
<evidence type="ECO:0000259" key="10">
    <source>
        <dbReference type="Pfam" id="PF18113"/>
    </source>
</evidence>
<dbReference type="RefSeq" id="WP_105191276.1">
    <property type="nucleotide sequence ID" value="NZ_PTQZ01000028.1"/>
</dbReference>
<evidence type="ECO:0000256" key="8">
    <source>
        <dbReference type="ARBA" id="ARBA00023027"/>
    </source>
</evidence>
<comment type="caution">
    <text evidence="11">The sequence shown here is derived from an EMBL/GenBank/DDBJ whole genome shotgun (WGS) entry which is preliminary data.</text>
</comment>
<reference evidence="12" key="1">
    <citation type="submission" date="2018-02" db="EMBL/GenBank/DDBJ databases">
        <title>Genome sequencing of Solimonas sp. HR-BB.</title>
        <authorList>
            <person name="Lee Y."/>
            <person name="Jeon C.O."/>
        </authorList>
    </citation>
    <scope>NUCLEOTIDE SEQUENCE [LARGE SCALE GENOMIC DNA]</scope>
    <source>
        <strain evidence="12">HR-E</strain>
    </source>
</reference>
<dbReference type="SUPFAM" id="SSF51905">
    <property type="entry name" value="FAD/NAD(P)-binding domain"/>
    <property type="match status" value="1"/>
</dbReference>
<dbReference type="Pfam" id="PF18113">
    <property type="entry name" value="Rbx_binding"/>
    <property type="match status" value="1"/>
</dbReference>
<feature type="domain" description="Rubredoxin binding" evidence="10">
    <location>
        <begin position="306"/>
        <end position="367"/>
    </location>
</feature>
<keyword evidence="6" id="KW-0274">FAD</keyword>
<accession>A0A2P6AU97</accession>
<comment type="cofactor">
    <cofactor evidence="1">
        <name>FAD</name>
        <dbReference type="ChEBI" id="CHEBI:57692"/>
    </cofactor>
</comment>
<dbReference type="GO" id="GO:0005737">
    <property type="term" value="C:cytoplasm"/>
    <property type="evidence" value="ECO:0007669"/>
    <property type="project" value="UniProtKB-SubCell"/>
</dbReference>
<dbReference type="InterPro" id="IPR023753">
    <property type="entry name" value="FAD/NAD-binding_dom"/>
</dbReference>
<evidence type="ECO:0000256" key="3">
    <source>
        <dbReference type="ARBA" id="ARBA00006442"/>
    </source>
</evidence>
<keyword evidence="4" id="KW-0963">Cytoplasm</keyword>
<evidence type="ECO:0000259" key="9">
    <source>
        <dbReference type="Pfam" id="PF07992"/>
    </source>
</evidence>
<keyword evidence="5" id="KW-0285">Flavoprotein</keyword>
<dbReference type="Gene3D" id="3.30.390.120">
    <property type="match status" value="1"/>
</dbReference>
<dbReference type="PRINTS" id="PR00368">
    <property type="entry name" value="FADPNR"/>
</dbReference>
<evidence type="ECO:0000313" key="12">
    <source>
        <dbReference type="Proteomes" id="UP000243900"/>
    </source>
</evidence>
<name>A0A2P6AU97_9GAMM</name>
<comment type="similarity">
    <text evidence="3">Belongs to the FAD-dependent oxidoreductase family.</text>
</comment>
<dbReference type="AlphaFoldDB" id="A0A2P6AU97"/>
<sequence length="384" mass="40493">MRPLIILGTGLAGYTLAREFRKLDAERPLWLITQDDGRSYSKPMLSNGLSKGKSADDLGMATAEAMAAQLNATIRTDVQVFAIDRAQRTITVGSEVVEYGDLVLAIGAAVFRPPLEGDGDDKVFSVNDLEDYARFRAALGEQGRRVLIIGGGLIGCEFANDLAASGYQVELVEPMGRPLPTLLPERASEAVASGLRSLGVNFHFAGVTAVNLAGDGVRATLSDGSTVDADLVLSAIGLRPRVELARAAGLAVERGIVTDRFLRTTDEHIYALGDCAEVEGKVLLYVLPLMAAARALAKTLAGEATQVAYPAMPVQIKTPVTPVVVAPVAPGVKGEWSVEADGNNVRAEFRNAEGQLVGFALTGSQATDMKVKAELARALPPILA</sequence>
<evidence type="ECO:0000256" key="5">
    <source>
        <dbReference type="ARBA" id="ARBA00022630"/>
    </source>
</evidence>
<keyword evidence="8" id="KW-0520">NAD</keyword>
<dbReference type="Proteomes" id="UP000243900">
    <property type="component" value="Unassembled WGS sequence"/>
</dbReference>
<dbReference type="InterPro" id="IPR041364">
    <property type="entry name" value="Rbx-bd"/>
</dbReference>
<gene>
    <name evidence="11" type="ORF">C5O18_02425</name>
</gene>
<keyword evidence="7" id="KW-0560">Oxidoreductase</keyword>
<evidence type="ECO:0000256" key="7">
    <source>
        <dbReference type="ARBA" id="ARBA00023002"/>
    </source>
</evidence>
<evidence type="ECO:0000256" key="2">
    <source>
        <dbReference type="ARBA" id="ARBA00004496"/>
    </source>
</evidence>
<dbReference type="Pfam" id="PF07992">
    <property type="entry name" value="Pyr_redox_2"/>
    <property type="match status" value="1"/>
</dbReference>
<dbReference type="PRINTS" id="PR00411">
    <property type="entry name" value="PNDRDTASEI"/>
</dbReference>
<dbReference type="GO" id="GO:0016491">
    <property type="term" value="F:oxidoreductase activity"/>
    <property type="evidence" value="ECO:0007669"/>
    <property type="project" value="UniProtKB-KW"/>
</dbReference>
<dbReference type="PANTHER" id="PTHR43429">
    <property type="entry name" value="PYRIDINE NUCLEOTIDE-DISULFIDE OXIDOREDUCTASE DOMAIN-CONTAINING"/>
    <property type="match status" value="1"/>
</dbReference>
<keyword evidence="12" id="KW-1185">Reference proteome</keyword>
<dbReference type="EMBL" id="PTQZ01000028">
    <property type="protein sequence ID" value="PQA49427.1"/>
    <property type="molecule type" value="Genomic_DNA"/>
</dbReference>
<dbReference type="PANTHER" id="PTHR43429:SF3">
    <property type="entry name" value="NITRITE REDUCTASE [NAD(P)H]"/>
    <property type="match status" value="1"/>
</dbReference>
<evidence type="ECO:0000256" key="4">
    <source>
        <dbReference type="ARBA" id="ARBA00022490"/>
    </source>
</evidence>
<evidence type="ECO:0000256" key="1">
    <source>
        <dbReference type="ARBA" id="ARBA00001974"/>
    </source>
</evidence>
<evidence type="ECO:0000313" key="11">
    <source>
        <dbReference type="EMBL" id="PQA49427.1"/>
    </source>
</evidence>
<organism evidence="11 12">
    <name type="scientific">Amnimonas aquatica</name>
    <dbReference type="NCBI Taxonomy" id="2094561"/>
    <lineage>
        <taxon>Bacteria</taxon>
        <taxon>Pseudomonadati</taxon>
        <taxon>Pseudomonadota</taxon>
        <taxon>Gammaproteobacteria</taxon>
        <taxon>Moraxellales</taxon>
        <taxon>Moraxellaceae</taxon>
        <taxon>Amnimonas</taxon>
    </lineage>
</organism>
<dbReference type="InterPro" id="IPR050260">
    <property type="entry name" value="FAD-bd_OxRdtase"/>
</dbReference>
<comment type="subcellular location">
    <subcellularLocation>
        <location evidence="2">Cytoplasm</location>
    </subcellularLocation>
</comment>
<feature type="domain" description="FAD/NAD(P)-binding" evidence="9">
    <location>
        <begin position="4"/>
        <end position="279"/>
    </location>
</feature>